<dbReference type="EMBL" id="BKCP01005461">
    <property type="protein sequence ID" value="GER38266.1"/>
    <property type="molecule type" value="Genomic_DNA"/>
</dbReference>
<dbReference type="AlphaFoldDB" id="A0A5A7Q037"/>
<proteinExistence type="predicted"/>
<sequence>MCDKTFPDGCYGDCPAGVERAANGTNIPLLRGECRIGKTRPNGSTNSHLQTCSKKSNGSEVRKIAMTESQLRNPFNWEIEDSVLMLYTCKQVERSGMLYK</sequence>
<comment type="caution">
    <text evidence="1">The sequence shown here is derived from an EMBL/GenBank/DDBJ whole genome shotgun (WGS) entry which is preliminary data.</text>
</comment>
<keyword evidence="2" id="KW-1185">Reference proteome</keyword>
<accession>A0A5A7Q037</accession>
<dbReference type="Proteomes" id="UP000325081">
    <property type="component" value="Unassembled WGS sequence"/>
</dbReference>
<protein>
    <submittedName>
        <fullName evidence="1">Magnesium-chelatase subunit chlH</fullName>
    </submittedName>
</protein>
<name>A0A5A7Q037_STRAF</name>
<reference evidence="2" key="1">
    <citation type="journal article" date="2019" name="Curr. Biol.">
        <title>Genome Sequence of Striga asiatica Provides Insight into the Evolution of Plant Parasitism.</title>
        <authorList>
            <person name="Yoshida S."/>
            <person name="Kim S."/>
            <person name="Wafula E.K."/>
            <person name="Tanskanen J."/>
            <person name="Kim Y.M."/>
            <person name="Honaas L."/>
            <person name="Yang Z."/>
            <person name="Spallek T."/>
            <person name="Conn C.E."/>
            <person name="Ichihashi Y."/>
            <person name="Cheong K."/>
            <person name="Cui S."/>
            <person name="Der J.P."/>
            <person name="Gundlach H."/>
            <person name="Jiao Y."/>
            <person name="Hori C."/>
            <person name="Ishida J.K."/>
            <person name="Kasahara H."/>
            <person name="Kiba T."/>
            <person name="Kim M.S."/>
            <person name="Koo N."/>
            <person name="Laohavisit A."/>
            <person name="Lee Y.H."/>
            <person name="Lumba S."/>
            <person name="McCourt P."/>
            <person name="Mortimer J.C."/>
            <person name="Mutuku J.M."/>
            <person name="Nomura T."/>
            <person name="Sasaki-Sekimoto Y."/>
            <person name="Seto Y."/>
            <person name="Wang Y."/>
            <person name="Wakatake T."/>
            <person name="Sakakibara H."/>
            <person name="Demura T."/>
            <person name="Yamaguchi S."/>
            <person name="Yoneyama K."/>
            <person name="Manabe R.I."/>
            <person name="Nelson D.C."/>
            <person name="Schulman A.H."/>
            <person name="Timko M.P."/>
            <person name="dePamphilis C.W."/>
            <person name="Choi D."/>
            <person name="Shirasu K."/>
        </authorList>
    </citation>
    <scope>NUCLEOTIDE SEQUENCE [LARGE SCALE GENOMIC DNA]</scope>
    <source>
        <strain evidence="2">cv. UVA1</strain>
    </source>
</reference>
<organism evidence="1 2">
    <name type="scientific">Striga asiatica</name>
    <name type="common">Asiatic witchweed</name>
    <name type="synonym">Buchnera asiatica</name>
    <dbReference type="NCBI Taxonomy" id="4170"/>
    <lineage>
        <taxon>Eukaryota</taxon>
        <taxon>Viridiplantae</taxon>
        <taxon>Streptophyta</taxon>
        <taxon>Embryophyta</taxon>
        <taxon>Tracheophyta</taxon>
        <taxon>Spermatophyta</taxon>
        <taxon>Magnoliopsida</taxon>
        <taxon>eudicotyledons</taxon>
        <taxon>Gunneridae</taxon>
        <taxon>Pentapetalae</taxon>
        <taxon>asterids</taxon>
        <taxon>lamiids</taxon>
        <taxon>Lamiales</taxon>
        <taxon>Orobanchaceae</taxon>
        <taxon>Buchnereae</taxon>
        <taxon>Striga</taxon>
    </lineage>
</organism>
<evidence type="ECO:0000313" key="2">
    <source>
        <dbReference type="Proteomes" id="UP000325081"/>
    </source>
</evidence>
<evidence type="ECO:0000313" key="1">
    <source>
        <dbReference type="EMBL" id="GER38266.1"/>
    </source>
</evidence>
<gene>
    <name evidence="1" type="ORF">STAS_14758</name>
</gene>